<organism evidence="1 2">
    <name type="scientific">Granulibacter bethesdensis</name>
    <dbReference type="NCBI Taxonomy" id="364410"/>
    <lineage>
        <taxon>Bacteria</taxon>
        <taxon>Pseudomonadati</taxon>
        <taxon>Pseudomonadota</taxon>
        <taxon>Alphaproteobacteria</taxon>
        <taxon>Acetobacterales</taxon>
        <taxon>Acetobacteraceae</taxon>
        <taxon>Granulibacter</taxon>
    </lineage>
</organism>
<dbReference type="Proteomes" id="UP000182373">
    <property type="component" value="Chromosome"/>
</dbReference>
<protein>
    <recommendedName>
        <fullName evidence="3">Phage-related protein</fullName>
    </recommendedName>
</protein>
<reference evidence="2" key="1">
    <citation type="submission" date="2016-11" db="EMBL/GenBank/DDBJ databases">
        <title>Comparative genomic and phenotypic analysis of Granulibacter bethesdensis clinical isolates from patients with chronic granulomatous disease.</title>
        <authorList>
            <person name="Zarember K.A."/>
            <person name="Porcella S.F."/>
            <person name="Chu J."/>
            <person name="Ding L."/>
            <person name="Dahlstrom E."/>
            <person name="Barbian K."/>
            <person name="Martens C."/>
            <person name="Sykora L."/>
            <person name="Kramer S."/>
            <person name="Pettinato A.M."/>
            <person name="Hong H."/>
            <person name="Wald G."/>
            <person name="Berg L.J."/>
            <person name="Rogge L.S."/>
            <person name="Greenberg D.E."/>
            <person name="Falcone E.L."/>
            <person name="Neves J.F."/>
            <person name="Simoes M.J."/>
            <person name="Casal M."/>
            <person name="Rodriguez-Lopez F.C."/>
            <person name="Zelazny A."/>
            <person name="Gallin J.I."/>
            <person name="Holland S.M."/>
        </authorList>
    </citation>
    <scope>NUCLEOTIDE SEQUENCE [LARGE SCALE GENOMIC DNA]</scope>
    <source>
        <strain evidence="2">NIH9.1</strain>
    </source>
</reference>
<dbReference type="EMBL" id="CP018191">
    <property type="protein sequence ID" value="APH54842.1"/>
    <property type="molecule type" value="Genomic_DNA"/>
</dbReference>
<evidence type="ECO:0008006" key="3">
    <source>
        <dbReference type="Google" id="ProtNLM"/>
    </source>
</evidence>
<evidence type="ECO:0000313" key="1">
    <source>
        <dbReference type="EMBL" id="APH54842.1"/>
    </source>
</evidence>
<sequence>MSFRWGSGRMISLNNRKYEIIFTSKQGVVKYTNIKSKINIKRMYNNSGNSIKIDLYNLSQQSLRIIENSQDMEVYCGYESGPFSLAFSGSPYTIKSSHRNADYIVTVIGFDGSDLLSRSLISFTGEKGIAVRDIIEAAARNAKMTLNMADGIGDRRLKSGFSFYGSAKDMLEGICHSVGLQYSVQNKTIQVTRNGETTTRPPVLLSMETGLIRYIEKTVQGPRSSAIIRDLNPADNPYLKELVSGVGPVEGVQVYSLMRPDLNPGDRVLLQQAKAYKEFRVDTIEHNGDTMPDQNAEVGTWTSTINLVSLEFFSAAVGKEAQDGLSSLKNAIQAEKKRQEEINKFGYKYY</sequence>
<evidence type="ECO:0000313" key="2">
    <source>
        <dbReference type="Proteomes" id="UP000182373"/>
    </source>
</evidence>
<gene>
    <name evidence="1" type="ORF">GbCGDNIH9_1555</name>
</gene>
<proteinExistence type="predicted"/>
<accession>A0AAC9P8S8</accession>
<dbReference type="AlphaFoldDB" id="A0AAC9P8S8"/>
<name>A0AAC9P8S8_9PROT</name>